<dbReference type="STRING" id="1121365.GCA_000375365_01075"/>
<accession>A0A2N0X6E6</accession>
<feature type="transmembrane region" description="Helical" evidence="1">
    <location>
        <begin position="21"/>
        <end position="38"/>
    </location>
</feature>
<dbReference type="AlphaFoldDB" id="A0A2N0X6E6"/>
<dbReference type="RefSeq" id="WP_101173949.1">
    <property type="nucleotide sequence ID" value="NZ_JAKRKB010000019.1"/>
</dbReference>
<dbReference type="InterPro" id="IPR046253">
    <property type="entry name" value="DUF6286"/>
</dbReference>
<keyword evidence="1" id="KW-0812">Transmembrane</keyword>
<reference evidence="3 4" key="1">
    <citation type="submission" date="2017-12" db="EMBL/GenBank/DDBJ databases">
        <title>Corynebacterium mastitidis 16-1433 Genome.</title>
        <authorList>
            <person name="Gulvik C.A."/>
        </authorList>
    </citation>
    <scope>NUCLEOTIDE SEQUENCE [LARGE SCALE GENOMIC DNA]</scope>
    <source>
        <strain evidence="3 4">16-1433</strain>
    </source>
</reference>
<keyword evidence="1" id="KW-0472">Membrane</keyword>
<keyword evidence="1" id="KW-1133">Transmembrane helix</keyword>
<organism evidence="3 4">
    <name type="scientific">Corynebacterium mastitidis</name>
    <dbReference type="NCBI Taxonomy" id="161890"/>
    <lineage>
        <taxon>Bacteria</taxon>
        <taxon>Bacillati</taxon>
        <taxon>Actinomycetota</taxon>
        <taxon>Actinomycetes</taxon>
        <taxon>Mycobacteriales</taxon>
        <taxon>Corynebacteriaceae</taxon>
        <taxon>Corynebacterium</taxon>
    </lineage>
</organism>
<dbReference type="EMBL" id="PJAF01000022">
    <property type="protein sequence ID" value="PKF68282.1"/>
    <property type="molecule type" value="Genomic_DNA"/>
</dbReference>
<evidence type="ECO:0000256" key="1">
    <source>
        <dbReference type="SAM" id="Phobius"/>
    </source>
</evidence>
<evidence type="ECO:0000259" key="2">
    <source>
        <dbReference type="Pfam" id="PF19803"/>
    </source>
</evidence>
<feature type="domain" description="DUF6286" evidence="2">
    <location>
        <begin position="80"/>
        <end position="167"/>
    </location>
</feature>
<feature type="transmembrane region" description="Helical" evidence="1">
    <location>
        <begin position="70"/>
        <end position="90"/>
    </location>
</feature>
<proteinExistence type="predicted"/>
<name>A0A2N0X6E6_9CORY</name>
<evidence type="ECO:0000313" key="3">
    <source>
        <dbReference type="EMBL" id="PKF68282.1"/>
    </source>
</evidence>
<evidence type="ECO:0000313" key="4">
    <source>
        <dbReference type="Proteomes" id="UP000233249"/>
    </source>
</evidence>
<protein>
    <recommendedName>
        <fullName evidence="2">DUF6286 domain-containing protein</fullName>
    </recommendedName>
</protein>
<dbReference type="Proteomes" id="UP000233249">
    <property type="component" value="Unassembled WGS sequence"/>
</dbReference>
<sequence>MSDKRRPGYGQEPKASPAARWVSILLGLGLIGLAVVAGRELWLHYTEESDTQSWVLPLIDNLAQGSFQQWMIPASIVAALVGLALVLVALKPRSRGYLPLESEVSLWARPVDIARYTTATAKRVPGITAASTRARKGSVRLHATATSGDSTVEQRVHESVHQNLDPLVGNTMNLKLSIDNSAGGEQK</sequence>
<dbReference type="Pfam" id="PF19803">
    <property type="entry name" value="DUF6286"/>
    <property type="match status" value="1"/>
</dbReference>
<dbReference type="OrthoDB" id="5197468at2"/>
<comment type="caution">
    <text evidence="3">The sequence shown here is derived from an EMBL/GenBank/DDBJ whole genome shotgun (WGS) entry which is preliminary data.</text>
</comment>
<gene>
    <name evidence="3" type="ORF">CXB45_07905</name>
</gene>